<evidence type="ECO:0000256" key="5">
    <source>
        <dbReference type="SAM" id="MobiDB-lite"/>
    </source>
</evidence>
<dbReference type="SUPFAM" id="SSF49590">
    <property type="entry name" value="PHL pollen allergen"/>
    <property type="match status" value="2"/>
</dbReference>
<comment type="caution">
    <text evidence="9">The sequence shown here is derived from an EMBL/GenBank/DDBJ whole genome shotgun (WGS) entry which is preliminary data.</text>
</comment>
<keyword evidence="6" id="KW-0812">Transmembrane</keyword>
<feature type="region of interest" description="Disordered" evidence="5">
    <location>
        <begin position="124"/>
        <end position="148"/>
    </location>
</feature>
<dbReference type="InterPro" id="IPR005795">
    <property type="entry name" value="LolPI"/>
</dbReference>
<feature type="non-terminal residue" evidence="9">
    <location>
        <position position="1"/>
    </location>
</feature>
<evidence type="ECO:0000256" key="4">
    <source>
        <dbReference type="ARBA" id="ARBA00023180"/>
    </source>
</evidence>
<evidence type="ECO:0000313" key="9">
    <source>
        <dbReference type="EMBL" id="TVU39535.1"/>
    </source>
</evidence>
<dbReference type="InterPro" id="IPR009009">
    <property type="entry name" value="RlpA-like_DPBB"/>
</dbReference>
<dbReference type="InterPro" id="IPR036749">
    <property type="entry name" value="Expansin_CBD_sf"/>
</dbReference>
<dbReference type="Pfam" id="PF01357">
    <property type="entry name" value="Expansin_C"/>
    <property type="match status" value="2"/>
</dbReference>
<dbReference type="PRINTS" id="PR00829">
    <property type="entry name" value="LOLP1ALLERGN"/>
</dbReference>
<dbReference type="OrthoDB" id="406505at2759"/>
<keyword evidence="3" id="KW-0964">Secreted</keyword>
<evidence type="ECO:0008006" key="11">
    <source>
        <dbReference type="Google" id="ProtNLM"/>
    </source>
</evidence>
<evidence type="ECO:0000256" key="3">
    <source>
        <dbReference type="ARBA" id="ARBA00022525"/>
    </source>
</evidence>
<keyword evidence="6" id="KW-1133">Transmembrane helix</keyword>
<dbReference type="InterPro" id="IPR036908">
    <property type="entry name" value="RlpA-like_sf"/>
</dbReference>
<feature type="domain" description="Expansin-like EG45" evidence="7">
    <location>
        <begin position="184"/>
        <end position="294"/>
    </location>
</feature>
<dbReference type="AlphaFoldDB" id="A0A5J9VVB6"/>
<dbReference type="PRINTS" id="PR01225">
    <property type="entry name" value="EXPANSNFAMLY"/>
</dbReference>
<dbReference type="Gene3D" id="2.60.40.760">
    <property type="entry name" value="Expansin, cellulose-binding-like domain"/>
    <property type="match status" value="2"/>
</dbReference>
<dbReference type="PROSITE" id="PS50842">
    <property type="entry name" value="EXPANSIN_EG45"/>
    <property type="match status" value="2"/>
</dbReference>
<accession>A0A5J9VVB6</accession>
<organism evidence="9 10">
    <name type="scientific">Eragrostis curvula</name>
    <name type="common">weeping love grass</name>
    <dbReference type="NCBI Taxonomy" id="38414"/>
    <lineage>
        <taxon>Eukaryota</taxon>
        <taxon>Viridiplantae</taxon>
        <taxon>Streptophyta</taxon>
        <taxon>Embryophyta</taxon>
        <taxon>Tracheophyta</taxon>
        <taxon>Spermatophyta</taxon>
        <taxon>Magnoliopsida</taxon>
        <taxon>Liliopsida</taxon>
        <taxon>Poales</taxon>
        <taxon>Poaceae</taxon>
        <taxon>PACMAD clade</taxon>
        <taxon>Chloridoideae</taxon>
        <taxon>Eragrostideae</taxon>
        <taxon>Eragrostidinae</taxon>
        <taxon>Eragrostis</taxon>
    </lineage>
</organism>
<dbReference type="Proteomes" id="UP000324897">
    <property type="component" value="Chromosome 4"/>
</dbReference>
<dbReference type="InterPro" id="IPR007117">
    <property type="entry name" value="Expansin_CBD"/>
</dbReference>
<dbReference type="PROSITE" id="PS50843">
    <property type="entry name" value="EXPANSIN_CBD"/>
    <property type="match status" value="2"/>
</dbReference>
<dbReference type="CDD" id="cd22275">
    <property type="entry name" value="DPBB_EXPB_N"/>
    <property type="match status" value="2"/>
</dbReference>
<dbReference type="SUPFAM" id="SSF50685">
    <property type="entry name" value="Barwin-like endoglucanases"/>
    <property type="match status" value="2"/>
</dbReference>
<comment type="subcellular location">
    <subcellularLocation>
        <location evidence="1">Secreted</location>
    </subcellularLocation>
</comment>
<keyword evidence="10" id="KW-1185">Reference proteome</keyword>
<dbReference type="EMBL" id="RWGY01000007">
    <property type="protein sequence ID" value="TVU39535.1"/>
    <property type="molecule type" value="Genomic_DNA"/>
</dbReference>
<evidence type="ECO:0000256" key="2">
    <source>
        <dbReference type="ARBA" id="ARBA00005650"/>
    </source>
</evidence>
<keyword evidence="4" id="KW-0325">Glycoprotein</keyword>
<dbReference type="PANTHER" id="PTHR31692:SF114">
    <property type="entry name" value="BETA EXPANSIN4"/>
    <property type="match status" value="1"/>
</dbReference>
<evidence type="ECO:0000259" key="8">
    <source>
        <dbReference type="PROSITE" id="PS50843"/>
    </source>
</evidence>
<name>A0A5J9VVB6_9POAL</name>
<evidence type="ECO:0000256" key="1">
    <source>
        <dbReference type="ARBA" id="ARBA00004613"/>
    </source>
</evidence>
<dbReference type="PANTHER" id="PTHR31692">
    <property type="entry name" value="EXPANSIN-B3"/>
    <property type="match status" value="1"/>
</dbReference>
<feature type="domain" description="Expansin-like CBD" evidence="8">
    <location>
        <begin position="610"/>
        <end position="691"/>
    </location>
</feature>
<gene>
    <name evidence="9" type="ORF">EJB05_12959</name>
</gene>
<reference evidence="9 10" key="1">
    <citation type="journal article" date="2019" name="Sci. Rep.">
        <title>A high-quality genome of Eragrostis curvula grass provides insights into Poaceae evolution and supports new strategies to enhance forage quality.</title>
        <authorList>
            <person name="Carballo J."/>
            <person name="Santos B.A.C.M."/>
            <person name="Zappacosta D."/>
            <person name="Garbus I."/>
            <person name="Selva J.P."/>
            <person name="Gallo C.A."/>
            <person name="Diaz A."/>
            <person name="Albertini E."/>
            <person name="Caccamo M."/>
            <person name="Echenique V."/>
        </authorList>
    </citation>
    <scope>NUCLEOTIDE SEQUENCE [LARGE SCALE GENOMIC DNA]</scope>
    <source>
        <strain evidence="10">cv. Victoria</strain>
        <tissue evidence="9">Leaf</tissue>
    </source>
</reference>
<dbReference type="Pfam" id="PF03330">
    <property type="entry name" value="DPBB_1"/>
    <property type="match status" value="2"/>
</dbReference>
<protein>
    <recommendedName>
        <fullName evidence="11">Expansin-like EG45 domain-containing protein</fullName>
    </recommendedName>
</protein>
<dbReference type="GO" id="GO:0005576">
    <property type="term" value="C:extracellular region"/>
    <property type="evidence" value="ECO:0007669"/>
    <property type="project" value="UniProtKB-SubCell"/>
</dbReference>
<evidence type="ECO:0000313" key="10">
    <source>
        <dbReference type="Proteomes" id="UP000324897"/>
    </source>
</evidence>
<keyword evidence="6" id="KW-0472">Membrane</keyword>
<dbReference type="InterPro" id="IPR007112">
    <property type="entry name" value="Expansin/allergen_DPBB_dom"/>
</dbReference>
<dbReference type="Gene3D" id="2.40.40.10">
    <property type="entry name" value="RlpA-like domain"/>
    <property type="match status" value="2"/>
</dbReference>
<dbReference type="Gramene" id="TVU39535">
    <property type="protein sequence ID" value="TVU39535"/>
    <property type="gene ID" value="EJB05_12959"/>
</dbReference>
<feature type="domain" description="Expansin-like CBD" evidence="8">
    <location>
        <begin position="307"/>
        <end position="388"/>
    </location>
</feature>
<comment type="similarity">
    <text evidence="2">Belongs to the expansin family. Expansin B subfamily.</text>
</comment>
<evidence type="ECO:0000259" key="7">
    <source>
        <dbReference type="PROSITE" id="PS50842"/>
    </source>
</evidence>
<dbReference type="SMART" id="SM00837">
    <property type="entry name" value="DPBB_1"/>
    <property type="match status" value="2"/>
</dbReference>
<dbReference type="InterPro" id="IPR007118">
    <property type="entry name" value="Expan_Lol_pI"/>
</dbReference>
<evidence type="ECO:0000256" key="6">
    <source>
        <dbReference type="SAM" id="Phobius"/>
    </source>
</evidence>
<feature type="transmembrane region" description="Helical" evidence="6">
    <location>
        <begin position="91"/>
        <end position="110"/>
    </location>
</feature>
<feature type="domain" description="Expansin-like EG45" evidence="7">
    <location>
        <begin position="487"/>
        <end position="597"/>
    </location>
</feature>
<proteinExistence type="inferred from homology"/>
<sequence>MSTKTKKTFLLTHQLDAFSPIIKPNNSPQNSSTTLPDVPYKYQSRAPLFQPSKEHISSYLSVPYLARGLQSPIAFIAQSVRTRRARGDAAMAKPCTLLLLGALVVLSLLVSPIDCSRKLTKHKPTKTVGHTQARGAKASQKPVPAGKAPCNHTATPSLDYGSGAWLSGAGATYYGAPNGDGSDGGACGYQTAVGKQPFDSMIAAGSTPLYRGGEGCGACYEVKCSTNAACSGQPVTIVITDQSPGGLFAGEVAHFDMSGTAMGAMAKPGMGDKLRAGGVLRIQYRRVPCKYPGVNIAFKVDQGANPFYFDVLIEFEDDDGDLNAVELMEAGCNTWMPMSHNWGAMWRLNNGNRLNAPFALRLTSDSGRDLVANNAIPAGWKPGTTYRSLRKAAMAKPCTLLLLCALVVLSHLVSPIDCSRKLSKQKPAKTVGHRQANAAKANHKQAPAAKARCNHTATPSVDYGSGAWLSGAGATYYGAPNGDGSDGGACGYQTAVGKQPFDSMIAAGSTPLYRGGEGCGSCYEVKCTTNAACSGQPATIVITDQSPGGLFPGEVAHFDMSGTAMGAMAKPGMGDKLRAGGVLRIQYRRVPCKYPGVNIAFKVDQGANPFYFDVLIEFEDDDGDLNAVELMEAGCNTWMLMSHNWGAMWRLNNGRKLNAPFALRLTSDSGRVLVANNAIPAGWKPGTTYRSLVNYP</sequence>